<protein>
    <submittedName>
        <fullName evidence="3">Class I SAM-dependent methyltransferase</fullName>
    </submittedName>
</protein>
<dbReference type="EMBL" id="DSVQ01000005">
    <property type="protein sequence ID" value="HGT38095.1"/>
    <property type="molecule type" value="Genomic_DNA"/>
</dbReference>
<dbReference type="GO" id="GO:0032259">
    <property type="term" value="P:methylation"/>
    <property type="evidence" value="ECO:0007669"/>
    <property type="project" value="UniProtKB-KW"/>
</dbReference>
<gene>
    <name evidence="3" type="ORF">ENS64_02330</name>
</gene>
<dbReference type="Gene3D" id="3.40.50.150">
    <property type="entry name" value="Vaccinia Virus protein VP39"/>
    <property type="match status" value="1"/>
</dbReference>
<dbReference type="GO" id="GO:0008168">
    <property type="term" value="F:methyltransferase activity"/>
    <property type="evidence" value="ECO:0007669"/>
    <property type="project" value="UniProtKB-KW"/>
</dbReference>
<proteinExistence type="predicted"/>
<dbReference type="SUPFAM" id="SSF53335">
    <property type="entry name" value="S-adenosyl-L-methionine-dependent methyltransferases"/>
    <property type="match status" value="1"/>
</dbReference>
<keyword evidence="1 3" id="KW-0489">Methyltransferase</keyword>
<evidence type="ECO:0000256" key="2">
    <source>
        <dbReference type="ARBA" id="ARBA00022679"/>
    </source>
</evidence>
<dbReference type="PANTHER" id="PTHR40048">
    <property type="entry name" value="RHAMNOSYL O-METHYLTRANSFERASE"/>
    <property type="match status" value="1"/>
</dbReference>
<name>A0A7C4LJD4_9PLAN</name>
<dbReference type="AlphaFoldDB" id="A0A7C4LJD4"/>
<organism evidence="3">
    <name type="scientific">Schlesneria paludicola</name>
    <dbReference type="NCBI Taxonomy" id="360056"/>
    <lineage>
        <taxon>Bacteria</taxon>
        <taxon>Pseudomonadati</taxon>
        <taxon>Planctomycetota</taxon>
        <taxon>Planctomycetia</taxon>
        <taxon>Planctomycetales</taxon>
        <taxon>Planctomycetaceae</taxon>
        <taxon>Schlesneria</taxon>
    </lineage>
</organism>
<keyword evidence="2 3" id="KW-0808">Transferase</keyword>
<sequence>MRRPLGRTDRRSWAYEEFVTALRKWVGHLGQEALAWSFYGTADGQSARVTDASLFPLFAALHSLIRSNGCCRVIETGTARGVSAACLASAVAHRPGASIVTLDLVVHPERETLWSLLPKTLQDCITPRQNDAVEGLRAALAAGESYEAALLDSIHTADHVLSEFELAQQLVCTGGLILVHDAVLKGGSVGAALDEIQRQGYGVTRLWTAEAGEREDDALGLAVVENRCRSLS</sequence>
<dbReference type="GO" id="GO:0005886">
    <property type="term" value="C:plasma membrane"/>
    <property type="evidence" value="ECO:0007669"/>
    <property type="project" value="TreeGrafter"/>
</dbReference>
<comment type="caution">
    <text evidence="3">The sequence shown here is derived from an EMBL/GenBank/DDBJ whole genome shotgun (WGS) entry which is preliminary data.</text>
</comment>
<reference evidence="3" key="1">
    <citation type="journal article" date="2020" name="mSystems">
        <title>Genome- and Community-Level Interaction Insights into Carbon Utilization and Element Cycling Functions of Hydrothermarchaeota in Hydrothermal Sediment.</title>
        <authorList>
            <person name="Zhou Z."/>
            <person name="Liu Y."/>
            <person name="Xu W."/>
            <person name="Pan J."/>
            <person name="Luo Z.H."/>
            <person name="Li M."/>
        </authorList>
    </citation>
    <scope>NUCLEOTIDE SEQUENCE [LARGE SCALE GENOMIC DNA]</scope>
    <source>
        <strain evidence="3">SpSt-508</strain>
    </source>
</reference>
<dbReference type="Pfam" id="PF13578">
    <property type="entry name" value="Methyltransf_24"/>
    <property type="match status" value="1"/>
</dbReference>
<dbReference type="PANTHER" id="PTHR40048:SF1">
    <property type="entry name" value="RHAMNOSYL O-METHYLTRANSFERASE"/>
    <property type="match status" value="1"/>
</dbReference>
<accession>A0A7C4LJD4</accession>
<dbReference type="InterPro" id="IPR029063">
    <property type="entry name" value="SAM-dependent_MTases_sf"/>
</dbReference>
<evidence type="ECO:0000256" key="1">
    <source>
        <dbReference type="ARBA" id="ARBA00022603"/>
    </source>
</evidence>
<evidence type="ECO:0000313" key="3">
    <source>
        <dbReference type="EMBL" id="HGT38095.1"/>
    </source>
</evidence>